<sequence length="167" mass="18327">MVLDASDSAVKTLAVCTVLLYLKFVITARLQAVNTFMAGGRPPEDRKLAELTRKDNPGPEQNFAQMGDVPADESLREAIERSERWKRIVANDVESIPLALIVFTMGIFVNSNKTVHIIAIIAFTVLRIMHTYAYANSIQPHRSFIWLGSVLFVLIGGGNVIAGVASN</sequence>
<keyword evidence="12" id="KW-0496">Mitochondrion</keyword>
<dbReference type="Pfam" id="PF01124">
    <property type="entry name" value="MAPEG"/>
    <property type="match status" value="1"/>
</dbReference>
<gene>
    <name evidence="18" type="ORF">Poli38472_001077</name>
</gene>
<comment type="similarity">
    <text evidence="4">Belongs to the MAPEG family.</text>
</comment>
<evidence type="ECO:0000256" key="3">
    <source>
        <dbReference type="ARBA" id="ARBA00004477"/>
    </source>
</evidence>
<keyword evidence="11" id="KW-0007">Acetylation</keyword>
<feature type="transmembrane region" description="Helical" evidence="17">
    <location>
        <begin position="115"/>
        <end position="135"/>
    </location>
</feature>
<evidence type="ECO:0000313" key="18">
    <source>
        <dbReference type="EMBL" id="TMW68921.1"/>
    </source>
</evidence>
<comment type="subcellular location">
    <subcellularLocation>
        <location evidence="3">Endoplasmic reticulum membrane</location>
        <topology evidence="3">Multi-pass membrane protein</topology>
    </subcellularLocation>
    <subcellularLocation>
        <location evidence="2">Mitochondrion outer membrane</location>
    </subcellularLocation>
</comment>
<dbReference type="InterPro" id="IPR001129">
    <property type="entry name" value="Membr-assoc_MAPEG"/>
</dbReference>
<evidence type="ECO:0000256" key="7">
    <source>
        <dbReference type="ARBA" id="ARBA00022692"/>
    </source>
</evidence>
<dbReference type="PANTHER" id="PTHR10689:SF6">
    <property type="entry name" value="MICROSOMAL GLUTATHIONE S-TRANSFERASE 1"/>
    <property type="match status" value="1"/>
</dbReference>
<dbReference type="SUPFAM" id="SSF161084">
    <property type="entry name" value="MAPEG domain-like"/>
    <property type="match status" value="1"/>
</dbReference>
<dbReference type="AlphaFoldDB" id="A0A8K1CUK5"/>
<evidence type="ECO:0000313" key="19">
    <source>
        <dbReference type="Proteomes" id="UP000794436"/>
    </source>
</evidence>
<evidence type="ECO:0000256" key="8">
    <source>
        <dbReference type="ARBA" id="ARBA00022787"/>
    </source>
</evidence>
<evidence type="ECO:0000256" key="1">
    <source>
        <dbReference type="ARBA" id="ARBA00003701"/>
    </source>
</evidence>
<accession>A0A8K1CUK5</accession>
<dbReference type="GO" id="GO:0004364">
    <property type="term" value="F:glutathione transferase activity"/>
    <property type="evidence" value="ECO:0007669"/>
    <property type="project" value="UniProtKB-EC"/>
</dbReference>
<reference evidence="18" key="1">
    <citation type="submission" date="2019-03" db="EMBL/GenBank/DDBJ databases">
        <title>Long read genome sequence of the mycoparasitic Pythium oligandrum ATCC 38472 isolated from sugarbeet rhizosphere.</title>
        <authorList>
            <person name="Gaulin E."/>
        </authorList>
    </citation>
    <scope>NUCLEOTIDE SEQUENCE</scope>
    <source>
        <strain evidence="18">ATCC 38472_TT</strain>
    </source>
</reference>
<dbReference type="EMBL" id="SPLM01000001">
    <property type="protein sequence ID" value="TMW68921.1"/>
    <property type="molecule type" value="Genomic_DNA"/>
</dbReference>
<keyword evidence="10 17" id="KW-1133">Transmembrane helix</keyword>
<comment type="catalytic activity">
    <reaction evidence="16">
        <text>RX + glutathione = an S-substituted glutathione + a halide anion + H(+)</text>
        <dbReference type="Rhea" id="RHEA:16437"/>
        <dbReference type="ChEBI" id="CHEBI:15378"/>
        <dbReference type="ChEBI" id="CHEBI:16042"/>
        <dbReference type="ChEBI" id="CHEBI:17792"/>
        <dbReference type="ChEBI" id="CHEBI:57925"/>
        <dbReference type="ChEBI" id="CHEBI:90779"/>
        <dbReference type="EC" id="2.5.1.18"/>
    </reaction>
    <physiologicalReaction direction="left-to-right" evidence="16">
        <dbReference type="Rhea" id="RHEA:16438"/>
    </physiologicalReaction>
</comment>
<feature type="transmembrane region" description="Helical" evidence="17">
    <location>
        <begin position="144"/>
        <end position="165"/>
    </location>
</feature>
<evidence type="ECO:0000256" key="16">
    <source>
        <dbReference type="ARBA" id="ARBA00049385"/>
    </source>
</evidence>
<keyword evidence="6" id="KW-0808">Transferase</keyword>
<evidence type="ECO:0000256" key="14">
    <source>
        <dbReference type="ARBA" id="ARBA00038540"/>
    </source>
</evidence>
<dbReference type="FunFam" id="1.20.120.550:FF:000005">
    <property type="entry name" value="Inorganic phosphate transporter 1-6"/>
    <property type="match status" value="1"/>
</dbReference>
<keyword evidence="8" id="KW-1000">Mitochondrion outer membrane</keyword>
<evidence type="ECO:0000256" key="15">
    <source>
        <dbReference type="ARBA" id="ARBA00039397"/>
    </source>
</evidence>
<comment type="subunit">
    <text evidence="14">Homotrimer; The trimer binds only one molecule of glutathione.</text>
</comment>
<keyword evidence="9" id="KW-0256">Endoplasmic reticulum</keyword>
<keyword evidence="7 17" id="KW-0812">Transmembrane</keyword>
<feature type="transmembrane region" description="Helical" evidence="17">
    <location>
        <begin position="12"/>
        <end position="32"/>
    </location>
</feature>
<evidence type="ECO:0000256" key="9">
    <source>
        <dbReference type="ARBA" id="ARBA00022824"/>
    </source>
</evidence>
<dbReference type="InterPro" id="IPR023352">
    <property type="entry name" value="MAPEG-like_dom_sf"/>
</dbReference>
<keyword evidence="13 17" id="KW-0472">Membrane</keyword>
<dbReference type="PANTHER" id="PTHR10689">
    <property type="entry name" value="MICROSOMAL GLUTATHIONE S-TRANSFERASE 1"/>
    <property type="match status" value="1"/>
</dbReference>
<dbReference type="GO" id="GO:0005789">
    <property type="term" value="C:endoplasmic reticulum membrane"/>
    <property type="evidence" value="ECO:0007669"/>
    <property type="project" value="UniProtKB-SubCell"/>
</dbReference>
<evidence type="ECO:0000256" key="6">
    <source>
        <dbReference type="ARBA" id="ARBA00022679"/>
    </source>
</evidence>
<dbReference type="Gene3D" id="1.20.120.550">
    <property type="entry name" value="Membrane associated eicosanoid/glutathione metabolism-like domain"/>
    <property type="match status" value="1"/>
</dbReference>
<name>A0A8K1CUK5_PYTOL</name>
<evidence type="ECO:0000256" key="17">
    <source>
        <dbReference type="SAM" id="Phobius"/>
    </source>
</evidence>
<evidence type="ECO:0000256" key="11">
    <source>
        <dbReference type="ARBA" id="ARBA00022990"/>
    </source>
</evidence>
<proteinExistence type="inferred from homology"/>
<evidence type="ECO:0000256" key="13">
    <source>
        <dbReference type="ARBA" id="ARBA00023136"/>
    </source>
</evidence>
<dbReference type="GO" id="GO:0005741">
    <property type="term" value="C:mitochondrial outer membrane"/>
    <property type="evidence" value="ECO:0007669"/>
    <property type="project" value="UniProtKB-SubCell"/>
</dbReference>
<feature type="transmembrane region" description="Helical" evidence="17">
    <location>
        <begin position="88"/>
        <end position="109"/>
    </location>
</feature>
<dbReference type="OrthoDB" id="193139at2759"/>
<dbReference type="InterPro" id="IPR040162">
    <property type="entry name" value="MGST1-like"/>
</dbReference>
<evidence type="ECO:0000256" key="4">
    <source>
        <dbReference type="ARBA" id="ARBA00010459"/>
    </source>
</evidence>
<protein>
    <recommendedName>
        <fullName evidence="15">Microsomal glutathione S-transferase 1</fullName>
        <ecNumber evidence="5">2.5.1.18</ecNumber>
    </recommendedName>
</protein>
<evidence type="ECO:0000256" key="5">
    <source>
        <dbReference type="ARBA" id="ARBA00012452"/>
    </source>
</evidence>
<evidence type="ECO:0000256" key="10">
    <source>
        <dbReference type="ARBA" id="ARBA00022989"/>
    </source>
</evidence>
<keyword evidence="19" id="KW-1185">Reference proteome</keyword>
<evidence type="ECO:0000256" key="12">
    <source>
        <dbReference type="ARBA" id="ARBA00023128"/>
    </source>
</evidence>
<dbReference type="Proteomes" id="UP000794436">
    <property type="component" value="Unassembled WGS sequence"/>
</dbReference>
<comment type="caution">
    <text evidence="18">The sequence shown here is derived from an EMBL/GenBank/DDBJ whole genome shotgun (WGS) entry which is preliminary data.</text>
</comment>
<comment type="function">
    <text evidence="1">Conjugation of reduced glutathione to a wide number of exogenous and endogenous hydrophobic electrophiles.</text>
</comment>
<evidence type="ECO:0000256" key="2">
    <source>
        <dbReference type="ARBA" id="ARBA00004294"/>
    </source>
</evidence>
<dbReference type="EC" id="2.5.1.18" evidence="5"/>
<organism evidence="18 19">
    <name type="scientific">Pythium oligandrum</name>
    <name type="common">Mycoparasitic fungus</name>
    <dbReference type="NCBI Taxonomy" id="41045"/>
    <lineage>
        <taxon>Eukaryota</taxon>
        <taxon>Sar</taxon>
        <taxon>Stramenopiles</taxon>
        <taxon>Oomycota</taxon>
        <taxon>Peronosporomycetes</taxon>
        <taxon>Pythiales</taxon>
        <taxon>Pythiaceae</taxon>
        <taxon>Pythium</taxon>
    </lineage>
</organism>